<dbReference type="Gene3D" id="3.30.450.180">
    <property type="match status" value="1"/>
</dbReference>
<keyword evidence="4" id="KW-1185">Reference proteome</keyword>
<dbReference type="RefSeq" id="WP_205363089.1">
    <property type="nucleotide sequence ID" value="NZ_JADKYB010000027.1"/>
</dbReference>
<dbReference type="Gene3D" id="1.10.260.40">
    <property type="entry name" value="lambda repressor-like DNA-binding domains"/>
    <property type="match status" value="1"/>
</dbReference>
<sequence length="346" mass="38362">MSTTSSAAASVAPAGHASGQEAPGAGPREEDAAGLPGGFLGDSAAGLDGPPGPEVPAAAADEIRRRELASFLRSRRERISPDQVGLPPGRRRRTPGLRREEVAQLAAVGVTWYTWLEQGRDIQISGQVADAIARALMLDRTERRHLFTLAGAADPHPYLDCPGMSPSVLAMLDQLEPLPAAVFNSRYDIIAYNRTYGRLVSDLDALPLQDRNILWLAFTDPLWKERMLDREENIRLMAAKFRASMAEHLAEPAWKALLKRLQQASPDFREVWERHEVLQPDSHVKRYLNPDVGLLAFDFTHLWLGPQRGPRLMTYTPADAVTRERLERLHGLIRCEERGKHAAVAV</sequence>
<reference evidence="3 4" key="1">
    <citation type="submission" date="2021-01" db="EMBL/GenBank/DDBJ databases">
        <title>Streptomyces acididurans sp. nov., isolated from a peat swamp forest soil.</title>
        <authorList>
            <person name="Chantavorakit T."/>
            <person name="Duangmal K."/>
        </authorList>
    </citation>
    <scope>NUCLEOTIDE SEQUENCE [LARGE SCALE GENOMIC DNA]</scope>
    <source>
        <strain evidence="3 4">KK5PA1</strain>
    </source>
</reference>
<dbReference type="InterPro" id="IPR001387">
    <property type="entry name" value="Cro/C1-type_HTH"/>
</dbReference>
<dbReference type="InterPro" id="IPR041413">
    <property type="entry name" value="MLTR_LBD"/>
</dbReference>
<comment type="caution">
    <text evidence="3">The sequence shown here is derived from an EMBL/GenBank/DDBJ whole genome shotgun (WGS) entry which is preliminary data.</text>
</comment>
<evidence type="ECO:0000259" key="2">
    <source>
        <dbReference type="SMART" id="SM00530"/>
    </source>
</evidence>
<protein>
    <submittedName>
        <fullName evidence="3">Helix-turn-helix domain-containing protein</fullName>
    </submittedName>
</protein>
<dbReference type="PANTHER" id="PTHR35010">
    <property type="entry name" value="BLL4672 PROTEIN-RELATED"/>
    <property type="match status" value="1"/>
</dbReference>
<dbReference type="Pfam" id="PF13560">
    <property type="entry name" value="HTH_31"/>
    <property type="match status" value="1"/>
</dbReference>
<organism evidence="3 4">
    <name type="scientific">Actinacidiphila acididurans</name>
    <dbReference type="NCBI Taxonomy" id="2784346"/>
    <lineage>
        <taxon>Bacteria</taxon>
        <taxon>Bacillati</taxon>
        <taxon>Actinomycetota</taxon>
        <taxon>Actinomycetes</taxon>
        <taxon>Kitasatosporales</taxon>
        <taxon>Streptomycetaceae</taxon>
        <taxon>Actinacidiphila</taxon>
    </lineage>
</organism>
<dbReference type="SMART" id="SM00530">
    <property type="entry name" value="HTH_XRE"/>
    <property type="match status" value="1"/>
</dbReference>
<dbReference type="InterPro" id="IPR010982">
    <property type="entry name" value="Lambda_DNA-bd_dom_sf"/>
</dbReference>
<feature type="domain" description="HTH cro/C1-type" evidence="2">
    <location>
        <begin position="71"/>
        <end position="143"/>
    </location>
</feature>
<dbReference type="PANTHER" id="PTHR35010:SF2">
    <property type="entry name" value="BLL4672 PROTEIN"/>
    <property type="match status" value="1"/>
</dbReference>
<dbReference type="Proteomes" id="UP000749040">
    <property type="component" value="Unassembled WGS sequence"/>
</dbReference>
<accession>A0ABS2U297</accession>
<evidence type="ECO:0000256" key="1">
    <source>
        <dbReference type="SAM" id="MobiDB-lite"/>
    </source>
</evidence>
<evidence type="ECO:0000313" key="4">
    <source>
        <dbReference type="Proteomes" id="UP000749040"/>
    </source>
</evidence>
<proteinExistence type="predicted"/>
<dbReference type="Pfam" id="PF17765">
    <property type="entry name" value="MLTR_LBD"/>
    <property type="match status" value="1"/>
</dbReference>
<name>A0ABS2U297_9ACTN</name>
<feature type="region of interest" description="Disordered" evidence="1">
    <location>
        <begin position="1"/>
        <end position="61"/>
    </location>
</feature>
<feature type="region of interest" description="Disordered" evidence="1">
    <location>
        <begin position="74"/>
        <end position="96"/>
    </location>
</feature>
<gene>
    <name evidence="3" type="ORF">ITX44_35165</name>
</gene>
<dbReference type="EMBL" id="JADKYB010000027">
    <property type="protein sequence ID" value="MBM9509706.1"/>
    <property type="molecule type" value="Genomic_DNA"/>
</dbReference>
<feature type="compositionally biased region" description="Low complexity" evidence="1">
    <location>
        <begin position="1"/>
        <end position="19"/>
    </location>
</feature>
<evidence type="ECO:0000313" key="3">
    <source>
        <dbReference type="EMBL" id="MBM9509706.1"/>
    </source>
</evidence>